<dbReference type="PANTHER" id="PTHR30535">
    <property type="entry name" value="VITAMIN B12-BINDING PROTEIN"/>
    <property type="match status" value="1"/>
</dbReference>
<organism evidence="2">
    <name type="scientific">Ignisphaera aggregans</name>
    <dbReference type="NCBI Taxonomy" id="334771"/>
    <lineage>
        <taxon>Archaea</taxon>
        <taxon>Thermoproteota</taxon>
        <taxon>Thermoprotei</taxon>
        <taxon>Desulfurococcales</taxon>
        <taxon>Desulfurococcaceae</taxon>
        <taxon>Ignisphaera</taxon>
    </lineage>
</organism>
<protein>
    <recommendedName>
        <fullName evidence="1">Fe/B12 periplasmic-binding domain-containing protein</fullName>
    </recommendedName>
</protein>
<evidence type="ECO:0000259" key="1">
    <source>
        <dbReference type="PROSITE" id="PS50983"/>
    </source>
</evidence>
<accession>A0A7C5USX0</accession>
<gene>
    <name evidence="2" type="ORF">ENL47_03890</name>
</gene>
<dbReference type="PROSITE" id="PS50983">
    <property type="entry name" value="FE_B12_PBP"/>
    <property type="match status" value="1"/>
</dbReference>
<dbReference type="Pfam" id="PF01497">
    <property type="entry name" value="Peripla_BP_2"/>
    <property type="match status" value="1"/>
</dbReference>
<comment type="caution">
    <text evidence="2">The sequence shown here is derived from an EMBL/GenBank/DDBJ whole genome shotgun (WGS) entry which is preliminary data.</text>
</comment>
<name>A0A7C5USX0_9CREN</name>
<reference evidence="2" key="1">
    <citation type="journal article" date="2020" name="mSystems">
        <title>Genome- and Community-Level Interaction Insights into Carbon Utilization and Element Cycling Functions of Hydrothermarchaeota in Hydrothermal Sediment.</title>
        <authorList>
            <person name="Zhou Z."/>
            <person name="Liu Y."/>
            <person name="Xu W."/>
            <person name="Pan J."/>
            <person name="Luo Z.H."/>
            <person name="Li M."/>
        </authorList>
    </citation>
    <scope>NUCLEOTIDE SEQUENCE [LARGE SCALE GENOMIC DNA]</scope>
    <source>
        <strain evidence="2">SpSt-1</strain>
    </source>
</reference>
<dbReference type="PANTHER" id="PTHR30535:SF34">
    <property type="entry name" value="MOLYBDATE-BINDING PROTEIN MOLA"/>
    <property type="match status" value="1"/>
</dbReference>
<feature type="domain" description="Fe/B12 periplasmic-binding" evidence="1">
    <location>
        <begin position="1"/>
        <end position="113"/>
    </location>
</feature>
<dbReference type="Gene3D" id="3.40.50.1980">
    <property type="entry name" value="Nitrogenase molybdenum iron protein domain"/>
    <property type="match status" value="1"/>
</dbReference>
<evidence type="ECO:0000313" key="2">
    <source>
        <dbReference type="EMBL" id="HHR95965.1"/>
    </source>
</evidence>
<sequence>MVSLSPSVTETLVELGLEDEIIGVTPWCKTYLRKPEEKEIAGTYMYIPIDKLKKLNPDIVFLQSSVHDKVFHKIKTAGFNTYLVPLPTNVNAIISHIILDIEAIVIGTTNLEN</sequence>
<dbReference type="InterPro" id="IPR050902">
    <property type="entry name" value="ABC_Transporter_SBP"/>
</dbReference>
<dbReference type="InterPro" id="IPR002491">
    <property type="entry name" value="ABC_transptr_periplasmic_BD"/>
</dbReference>
<dbReference type="EMBL" id="DRUB01000071">
    <property type="protein sequence ID" value="HHR95965.1"/>
    <property type="molecule type" value="Genomic_DNA"/>
</dbReference>
<dbReference type="AlphaFoldDB" id="A0A7C5USX0"/>
<dbReference type="SUPFAM" id="SSF53807">
    <property type="entry name" value="Helical backbone' metal receptor"/>
    <property type="match status" value="1"/>
</dbReference>
<proteinExistence type="predicted"/>